<evidence type="ECO:0000313" key="9">
    <source>
        <dbReference type="Proteomes" id="UP000738431"/>
    </source>
</evidence>
<feature type="domain" description="EamA" evidence="7">
    <location>
        <begin position="2"/>
        <end position="126"/>
    </location>
</feature>
<accession>A0ABZ1CBI6</accession>
<evidence type="ECO:0000256" key="6">
    <source>
        <dbReference type="SAM" id="Phobius"/>
    </source>
</evidence>
<evidence type="ECO:0000256" key="2">
    <source>
        <dbReference type="ARBA" id="ARBA00007362"/>
    </source>
</evidence>
<keyword evidence="4 6" id="KW-1133">Transmembrane helix</keyword>
<gene>
    <name evidence="8" type="ORF">K1X11_000865</name>
</gene>
<dbReference type="InterPro" id="IPR000620">
    <property type="entry name" value="EamA_dom"/>
</dbReference>
<feature type="transmembrane region" description="Helical" evidence="6">
    <location>
        <begin position="259"/>
        <end position="276"/>
    </location>
</feature>
<feature type="transmembrane region" description="Helical" evidence="6">
    <location>
        <begin position="112"/>
        <end position="130"/>
    </location>
</feature>
<reference evidence="8 9" key="2">
    <citation type="submission" date="2023-12" db="EMBL/GenBank/DDBJ databases">
        <title>Description of an unclassified Opitutus bacterium of Verrucomicrobiota.</title>
        <authorList>
            <person name="Zhang D.-F."/>
        </authorList>
    </citation>
    <scope>NUCLEOTIDE SEQUENCE [LARGE SCALE GENOMIC DNA]</scope>
    <source>
        <strain evidence="8 9">WL0086</strain>
    </source>
</reference>
<evidence type="ECO:0000256" key="1">
    <source>
        <dbReference type="ARBA" id="ARBA00004141"/>
    </source>
</evidence>
<feature type="transmembrane region" description="Helical" evidence="6">
    <location>
        <begin position="203"/>
        <end position="222"/>
    </location>
</feature>
<evidence type="ECO:0000256" key="4">
    <source>
        <dbReference type="ARBA" id="ARBA00022989"/>
    </source>
</evidence>
<dbReference type="RefSeq" id="WP_221029023.1">
    <property type="nucleotide sequence ID" value="NZ_CP139781.1"/>
</dbReference>
<dbReference type="Proteomes" id="UP000738431">
    <property type="component" value="Chromosome"/>
</dbReference>
<dbReference type="SUPFAM" id="SSF103481">
    <property type="entry name" value="Multidrug resistance efflux transporter EmrE"/>
    <property type="match status" value="2"/>
</dbReference>
<protein>
    <submittedName>
        <fullName evidence="8">EamA family transporter</fullName>
    </submittedName>
</protein>
<dbReference type="InterPro" id="IPR050638">
    <property type="entry name" value="AA-Vitamin_Transporters"/>
</dbReference>
<feature type="transmembrane region" description="Helical" evidence="6">
    <location>
        <begin position="234"/>
        <end position="253"/>
    </location>
</feature>
<dbReference type="EMBL" id="CP139781">
    <property type="protein sequence ID" value="WRQ87939.1"/>
    <property type="molecule type" value="Genomic_DNA"/>
</dbReference>
<proteinExistence type="inferred from homology"/>
<dbReference type="Pfam" id="PF00892">
    <property type="entry name" value="EamA"/>
    <property type="match status" value="2"/>
</dbReference>
<keyword evidence="3 6" id="KW-0812">Transmembrane</keyword>
<reference evidence="8 9" key="1">
    <citation type="submission" date="2021-08" db="EMBL/GenBank/DDBJ databases">
        <authorList>
            <person name="Zhang D."/>
            <person name="Zhang A."/>
            <person name="Wang L."/>
        </authorList>
    </citation>
    <scope>NUCLEOTIDE SEQUENCE [LARGE SCALE GENOMIC DNA]</scope>
    <source>
        <strain evidence="8 9">WL0086</strain>
    </source>
</reference>
<feature type="domain" description="EamA" evidence="7">
    <location>
        <begin position="138"/>
        <end position="275"/>
    </location>
</feature>
<dbReference type="PANTHER" id="PTHR32322">
    <property type="entry name" value="INNER MEMBRANE TRANSPORTER"/>
    <property type="match status" value="1"/>
</dbReference>
<evidence type="ECO:0000256" key="3">
    <source>
        <dbReference type="ARBA" id="ARBA00022692"/>
    </source>
</evidence>
<keyword evidence="9" id="KW-1185">Reference proteome</keyword>
<dbReference type="PANTHER" id="PTHR32322:SF2">
    <property type="entry name" value="EAMA DOMAIN-CONTAINING PROTEIN"/>
    <property type="match status" value="1"/>
</dbReference>
<feature type="transmembrane region" description="Helical" evidence="6">
    <location>
        <begin position="169"/>
        <end position="191"/>
    </location>
</feature>
<feature type="transmembrane region" description="Helical" evidence="6">
    <location>
        <begin position="136"/>
        <end position="157"/>
    </location>
</feature>
<feature type="transmembrane region" description="Helical" evidence="6">
    <location>
        <begin position="30"/>
        <end position="46"/>
    </location>
</feature>
<organism evidence="8 9">
    <name type="scientific">Actomonas aquatica</name>
    <dbReference type="NCBI Taxonomy" id="2866162"/>
    <lineage>
        <taxon>Bacteria</taxon>
        <taxon>Pseudomonadati</taxon>
        <taxon>Verrucomicrobiota</taxon>
        <taxon>Opitutia</taxon>
        <taxon>Opitutales</taxon>
        <taxon>Opitutaceae</taxon>
        <taxon>Actomonas</taxon>
    </lineage>
</organism>
<name>A0ABZ1CBI6_9BACT</name>
<sequence length="285" mass="30805">MLYLIAVSLLWAFSFGLIKTSFSDLDSTGVATVRLALALLAFLPFFKPKAVPRPAVLTFMAIGAIQFGLMYALYIAAFRYLQAYEVVMLTIFTPIYVVLFDGALVGRLDRRALLAAVVALFGAAVLKWQGGISREGLLGVLLMQSSNLCFAVGQVAYQRYRQQWQRASDAGIFAWLYLGAVIAAGAVSLFITDWTAFRPSGAQWAALAYLGTLASGVGFFLWNLGATKVSTGTLAVFNNLKIPLGVVVALLVFHEAVSLPHLAVSFALMALALYLTEKRPSAKVT</sequence>
<dbReference type="InterPro" id="IPR037185">
    <property type="entry name" value="EmrE-like"/>
</dbReference>
<comment type="similarity">
    <text evidence="2">Belongs to the EamA transporter family.</text>
</comment>
<evidence type="ECO:0000259" key="7">
    <source>
        <dbReference type="Pfam" id="PF00892"/>
    </source>
</evidence>
<feature type="transmembrane region" description="Helical" evidence="6">
    <location>
        <begin position="55"/>
        <end position="77"/>
    </location>
</feature>
<feature type="transmembrane region" description="Helical" evidence="6">
    <location>
        <begin position="83"/>
        <end position="105"/>
    </location>
</feature>
<comment type="subcellular location">
    <subcellularLocation>
        <location evidence="1">Membrane</location>
        <topology evidence="1">Multi-pass membrane protein</topology>
    </subcellularLocation>
</comment>
<keyword evidence="5 6" id="KW-0472">Membrane</keyword>
<evidence type="ECO:0000313" key="8">
    <source>
        <dbReference type="EMBL" id="WRQ87939.1"/>
    </source>
</evidence>
<evidence type="ECO:0000256" key="5">
    <source>
        <dbReference type="ARBA" id="ARBA00023136"/>
    </source>
</evidence>